<dbReference type="InParanoid" id="A0A165D159"/>
<proteinExistence type="predicted"/>
<evidence type="ECO:0000313" key="2">
    <source>
        <dbReference type="Proteomes" id="UP000077266"/>
    </source>
</evidence>
<gene>
    <name evidence="1" type="ORF">EXIGLDRAFT_309118</name>
</gene>
<keyword evidence="2" id="KW-1185">Reference proteome</keyword>
<organism evidence="1 2">
    <name type="scientific">Exidia glandulosa HHB12029</name>
    <dbReference type="NCBI Taxonomy" id="1314781"/>
    <lineage>
        <taxon>Eukaryota</taxon>
        <taxon>Fungi</taxon>
        <taxon>Dikarya</taxon>
        <taxon>Basidiomycota</taxon>
        <taxon>Agaricomycotina</taxon>
        <taxon>Agaricomycetes</taxon>
        <taxon>Auriculariales</taxon>
        <taxon>Exidiaceae</taxon>
        <taxon>Exidia</taxon>
    </lineage>
</organism>
<protein>
    <submittedName>
        <fullName evidence="1">Uncharacterized protein</fullName>
    </submittedName>
</protein>
<dbReference type="AlphaFoldDB" id="A0A165D159"/>
<evidence type="ECO:0000313" key="1">
    <source>
        <dbReference type="EMBL" id="KZV83603.1"/>
    </source>
</evidence>
<name>A0A165D159_EXIGL</name>
<sequence length="154" mass="16916">MLRLVGDQGLSMPVLCFAPPCRACDEQLTSTAMVKSCHVGAGRSSCSLAQSLAECLAPGLTLALSSSPRRARRWAGRLTVDDSDLLACDPPILSAYRTRGIWTAQLQCYMVDELYRQSPLRRGRGRIEVLYLDMLGSWRVPTSTTRGILIQLSL</sequence>
<dbReference type="EMBL" id="KV426263">
    <property type="protein sequence ID" value="KZV83603.1"/>
    <property type="molecule type" value="Genomic_DNA"/>
</dbReference>
<accession>A0A165D159</accession>
<reference evidence="1 2" key="1">
    <citation type="journal article" date="2016" name="Mol. Biol. Evol.">
        <title>Comparative Genomics of Early-Diverging Mushroom-Forming Fungi Provides Insights into the Origins of Lignocellulose Decay Capabilities.</title>
        <authorList>
            <person name="Nagy L.G."/>
            <person name="Riley R."/>
            <person name="Tritt A."/>
            <person name="Adam C."/>
            <person name="Daum C."/>
            <person name="Floudas D."/>
            <person name="Sun H."/>
            <person name="Yadav J.S."/>
            <person name="Pangilinan J."/>
            <person name="Larsson K.H."/>
            <person name="Matsuura K."/>
            <person name="Barry K."/>
            <person name="Labutti K."/>
            <person name="Kuo R."/>
            <person name="Ohm R.A."/>
            <person name="Bhattacharya S.S."/>
            <person name="Shirouzu T."/>
            <person name="Yoshinaga Y."/>
            <person name="Martin F.M."/>
            <person name="Grigoriev I.V."/>
            <person name="Hibbett D.S."/>
        </authorList>
    </citation>
    <scope>NUCLEOTIDE SEQUENCE [LARGE SCALE GENOMIC DNA]</scope>
    <source>
        <strain evidence="1 2">HHB12029</strain>
    </source>
</reference>
<dbReference type="Proteomes" id="UP000077266">
    <property type="component" value="Unassembled WGS sequence"/>
</dbReference>